<reference evidence="1 2" key="1">
    <citation type="journal article" date="2021" name="Commun. Biol.">
        <title>The genome of Shorea leprosula (Dipterocarpaceae) highlights the ecological relevance of drought in aseasonal tropical rainforests.</title>
        <authorList>
            <person name="Ng K.K.S."/>
            <person name="Kobayashi M.J."/>
            <person name="Fawcett J.A."/>
            <person name="Hatakeyama M."/>
            <person name="Paape T."/>
            <person name="Ng C.H."/>
            <person name="Ang C.C."/>
            <person name="Tnah L.H."/>
            <person name="Lee C.T."/>
            <person name="Nishiyama T."/>
            <person name="Sese J."/>
            <person name="O'Brien M.J."/>
            <person name="Copetti D."/>
            <person name="Mohd Noor M.I."/>
            <person name="Ong R.C."/>
            <person name="Putra M."/>
            <person name="Sireger I.Z."/>
            <person name="Indrioko S."/>
            <person name="Kosugi Y."/>
            <person name="Izuno A."/>
            <person name="Isagi Y."/>
            <person name="Lee S.L."/>
            <person name="Shimizu K.K."/>
        </authorList>
    </citation>
    <scope>NUCLEOTIDE SEQUENCE [LARGE SCALE GENOMIC DNA]</scope>
    <source>
        <strain evidence="1">214</strain>
    </source>
</reference>
<comment type="caution">
    <text evidence="1">The sequence shown here is derived from an EMBL/GenBank/DDBJ whole genome shotgun (WGS) entry which is preliminary data.</text>
</comment>
<gene>
    <name evidence="1" type="ORF">SLEP1_g17585</name>
</gene>
<protein>
    <submittedName>
        <fullName evidence="1">Uncharacterized protein</fullName>
    </submittedName>
</protein>
<dbReference type="EMBL" id="BPVZ01000024">
    <property type="protein sequence ID" value="GKV05590.1"/>
    <property type="molecule type" value="Genomic_DNA"/>
</dbReference>
<proteinExistence type="predicted"/>
<accession>A0AAV5IYF3</accession>
<keyword evidence="2" id="KW-1185">Reference proteome</keyword>
<sequence>MRLILPICETKVQNQTTKVVFSELEYYTYNWEVVHVTKAINKYDLLATDPCALSKHKTGMTWCQSAPPLVQFFTNIENIRINGSSSIHGNENELDWQLYVRMISSSSMHVFL</sequence>
<evidence type="ECO:0000313" key="1">
    <source>
        <dbReference type="EMBL" id="GKV05590.1"/>
    </source>
</evidence>
<evidence type="ECO:0000313" key="2">
    <source>
        <dbReference type="Proteomes" id="UP001054252"/>
    </source>
</evidence>
<dbReference type="AlphaFoldDB" id="A0AAV5IYF3"/>
<organism evidence="1 2">
    <name type="scientific">Rubroshorea leprosula</name>
    <dbReference type="NCBI Taxonomy" id="152421"/>
    <lineage>
        <taxon>Eukaryota</taxon>
        <taxon>Viridiplantae</taxon>
        <taxon>Streptophyta</taxon>
        <taxon>Embryophyta</taxon>
        <taxon>Tracheophyta</taxon>
        <taxon>Spermatophyta</taxon>
        <taxon>Magnoliopsida</taxon>
        <taxon>eudicotyledons</taxon>
        <taxon>Gunneridae</taxon>
        <taxon>Pentapetalae</taxon>
        <taxon>rosids</taxon>
        <taxon>malvids</taxon>
        <taxon>Malvales</taxon>
        <taxon>Dipterocarpaceae</taxon>
        <taxon>Rubroshorea</taxon>
    </lineage>
</organism>
<dbReference type="Proteomes" id="UP001054252">
    <property type="component" value="Unassembled WGS sequence"/>
</dbReference>
<name>A0AAV5IYF3_9ROSI</name>